<feature type="domain" description="Peptidase S8/S53" evidence="2">
    <location>
        <begin position="701"/>
        <end position="866"/>
    </location>
</feature>
<evidence type="ECO:0000313" key="3">
    <source>
        <dbReference type="EMBL" id="QYT04560.1"/>
    </source>
</evidence>
<dbReference type="Gene3D" id="3.40.50.200">
    <property type="entry name" value="Peptidase S8/S53 domain"/>
    <property type="match status" value="1"/>
</dbReference>
<dbReference type="AlphaFoldDB" id="A0A8G0LPF0"/>
<evidence type="ECO:0000313" key="4">
    <source>
        <dbReference type="Proteomes" id="UP000826661"/>
    </source>
</evidence>
<dbReference type="InterPro" id="IPR036852">
    <property type="entry name" value="Peptidase_S8/S53_dom_sf"/>
</dbReference>
<sequence length="953" mass="107462">MSHNAVHSESVGEGYVSESASSEARSDNGLKTLETLEREILKEEWIIESKGQDKNEIAELRTELRKKIRDQYTDVVQKQDFVKFSFFHILAVLEDRRIRKLKKLVDWSVDIAGNMLCTQDSLGQTGLHKAFHNKNHRMIRYVLEAYDKYSRSRDWNLDQVLGIPSALDGNNIVHLAIRDMTPVPQTDEDSLNMIKKIIDAASAKTLKMQNKDGLTPLHLAVEGGKCNSSQFQIVEKLIHKCEDALDVHQHNNESNSVYQHHRKTYAEWKKADEMSESFARVAESRDPKWHGASADEQGLVVLTVKVGEAVQGDQKLASDPSPSSRTEKRSNEGELILGEEAISTGGQRTESQFTEIGDQPSPPNGGTDQQKLPVIENVTEESAANITEYLKHTYLRNKTRQECLDFLYGGIAEKQVDFNIYGKEGEISEKDFKLGYKCANLEDTLLCVRIPYLIIRPTAPEQQVAEQTYEQLAKLSDSTSKGSPIGRTDLGIVFDWLRNDANVGKIIKLIVDDSHHPPHSDEEIEKAVKPFQVEVWDWQKIDLCCETIAEAAPQARQVNLYWSGNNAVLRGWSDPEGGLARLPYLKEVNVFPQSRGIESRGRNADKFQIFKQRLEQHAHKGGRTIKVNFYESAGTMQKSHTSGPKNDDVVQIYHWHKCMEKFGRFFRQVDRKFLPKPEPIRIAVIDDGIDTTEPRLHNYIAKILSLKLDEYTQNDGTSQFSVSSATKAIRWAIAAGVSIINMSWSIERTEANVNELDELRKAVNEAENAKILMFCSTNDQGKTKDDSYPGAFKRHALCRIGAATATGEETNYVSLEDVDFLFPGREIEQDQGDDTLSNGVARPKDRSVEGSSLATAFASGLAGLILYLSRLVGVYYRNDHDDSNPVLRMIGGLEQDPGKMKPIFEKLMTKKKFVEVWRAFENADEQSRTGGRDEANKFEILSDICSKLMNNVV</sequence>
<dbReference type="GO" id="GO:0006508">
    <property type="term" value="P:proteolysis"/>
    <property type="evidence" value="ECO:0007669"/>
    <property type="project" value="InterPro"/>
</dbReference>
<gene>
    <name evidence="3" type="ORF">H0G86_011462</name>
</gene>
<dbReference type="Pfam" id="PF00023">
    <property type="entry name" value="Ank"/>
    <property type="match status" value="1"/>
</dbReference>
<evidence type="ECO:0000256" key="1">
    <source>
        <dbReference type="SAM" id="MobiDB-lite"/>
    </source>
</evidence>
<dbReference type="SMART" id="SM00248">
    <property type="entry name" value="ANK"/>
    <property type="match status" value="3"/>
</dbReference>
<feature type="region of interest" description="Disordered" evidence="1">
    <location>
        <begin position="312"/>
        <end position="370"/>
    </location>
</feature>
<organism evidence="3 4">
    <name type="scientific">Trichoderma simmonsii</name>
    <dbReference type="NCBI Taxonomy" id="1491479"/>
    <lineage>
        <taxon>Eukaryota</taxon>
        <taxon>Fungi</taxon>
        <taxon>Dikarya</taxon>
        <taxon>Ascomycota</taxon>
        <taxon>Pezizomycotina</taxon>
        <taxon>Sordariomycetes</taxon>
        <taxon>Hypocreomycetidae</taxon>
        <taxon>Hypocreales</taxon>
        <taxon>Hypocreaceae</taxon>
        <taxon>Trichoderma</taxon>
    </lineage>
</organism>
<protein>
    <recommendedName>
        <fullName evidence="2">Peptidase S8/S53 domain-containing protein</fullName>
    </recommendedName>
</protein>
<keyword evidence="4" id="KW-1185">Reference proteome</keyword>
<feature type="region of interest" description="Disordered" evidence="1">
    <location>
        <begin position="1"/>
        <end position="28"/>
    </location>
</feature>
<dbReference type="InterPro" id="IPR002110">
    <property type="entry name" value="Ankyrin_rpt"/>
</dbReference>
<reference evidence="3 4" key="1">
    <citation type="journal article" date="2021" name="BMC Genomics">
        <title>Telomere-to-telomere genome assembly of asparaginase-producing Trichoderma simmonsii.</title>
        <authorList>
            <person name="Chung D."/>
            <person name="Kwon Y.M."/>
            <person name="Yang Y."/>
        </authorList>
    </citation>
    <scope>NUCLEOTIDE SEQUENCE [LARGE SCALE GENOMIC DNA]</scope>
    <source>
        <strain evidence="3 4">GH-Sj1</strain>
    </source>
</reference>
<dbReference type="SUPFAM" id="SSF52743">
    <property type="entry name" value="Subtilisin-like"/>
    <property type="match status" value="1"/>
</dbReference>
<feature type="compositionally biased region" description="Polar residues" evidence="1">
    <location>
        <begin position="344"/>
        <end position="354"/>
    </location>
</feature>
<name>A0A8G0LPF0_9HYPO</name>
<proteinExistence type="predicted"/>
<feature type="compositionally biased region" description="Low complexity" evidence="1">
    <location>
        <begin position="8"/>
        <end position="23"/>
    </location>
</feature>
<accession>A0A8G0LPF0</accession>
<dbReference type="GO" id="GO:0004252">
    <property type="term" value="F:serine-type endopeptidase activity"/>
    <property type="evidence" value="ECO:0007669"/>
    <property type="project" value="InterPro"/>
</dbReference>
<evidence type="ECO:0000259" key="2">
    <source>
        <dbReference type="Pfam" id="PF00082"/>
    </source>
</evidence>
<dbReference type="InterPro" id="IPR036770">
    <property type="entry name" value="Ankyrin_rpt-contain_sf"/>
</dbReference>
<dbReference type="EMBL" id="CP075869">
    <property type="protein sequence ID" value="QYT04560.1"/>
    <property type="molecule type" value="Genomic_DNA"/>
</dbReference>
<dbReference type="Proteomes" id="UP000826661">
    <property type="component" value="Chromosome VI"/>
</dbReference>
<dbReference type="Pfam" id="PF00082">
    <property type="entry name" value="Peptidase_S8"/>
    <property type="match status" value="1"/>
</dbReference>
<dbReference type="SUPFAM" id="SSF48403">
    <property type="entry name" value="Ankyrin repeat"/>
    <property type="match status" value="1"/>
</dbReference>
<dbReference type="Gene3D" id="1.25.40.20">
    <property type="entry name" value="Ankyrin repeat-containing domain"/>
    <property type="match status" value="1"/>
</dbReference>
<dbReference type="InterPro" id="IPR000209">
    <property type="entry name" value="Peptidase_S8/S53_dom"/>
</dbReference>